<dbReference type="SUPFAM" id="SSF53474">
    <property type="entry name" value="alpha/beta-Hydrolases"/>
    <property type="match status" value="1"/>
</dbReference>
<keyword evidence="3" id="KW-1185">Reference proteome</keyword>
<dbReference type="Pfam" id="PF00561">
    <property type="entry name" value="Abhydrolase_1"/>
    <property type="match status" value="1"/>
</dbReference>
<evidence type="ECO:0000313" key="2">
    <source>
        <dbReference type="EMBL" id="MEJ8850043.1"/>
    </source>
</evidence>
<dbReference type="PANTHER" id="PTHR42103">
    <property type="entry name" value="ALPHA/BETA-HYDROLASES SUPERFAMILY PROTEIN"/>
    <property type="match status" value="1"/>
</dbReference>
<keyword evidence="2" id="KW-0378">Hydrolase</keyword>
<dbReference type="EMBL" id="JBBKZT010000013">
    <property type="protein sequence ID" value="MEJ8850043.1"/>
    <property type="molecule type" value="Genomic_DNA"/>
</dbReference>
<proteinExistence type="predicted"/>
<organism evidence="2 3">
    <name type="scientific">Variovorax rhizosphaerae</name>
    <dbReference type="NCBI Taxonomy" id="1836200"/>
    <lineage>
        <taxon>Bacteria</taxon>
        <taxon>Pseudomonadati</taxon>
        <taxon>Pseudomonadota</taxon>
        <taxon>Betaproteobacteria</taxon>
        <taxon>Burkholderiales</taxon>
        <taxon>Comamonadaceae</taxon>
        <taxon>Variovorax</taxon>
    </lineage>
</organism>
<reference evidence="2 3" key="1">
    <citation type="submission" date="2024-03" db="EMBL/GenBank/DDBJ databases">
        <title>Novel species of the genus Variovorax.</title>
        <authorList>
            <person name="Liu Q."/>
            <person name="Xin Y.-H."/>
        </authorList>
    </citation>
    <scope>NUCLEOTIDE SEQUENCE [LARGE SCALE GENOMIC DNA]</scope>
    <source>
        <strain evidence="2 3">KACC 18900</strain>
    </source>
</reference>
<sequence length="217" mass="22979">MTQARVETGTMLLDGPVGSMEVIVDAPADPLRGIAVVAHPQPLLGGSASHKIPHLLSRAMRDEGWLVARPNFRGVGASQGTHDGGVGEADDVVAVVEWLRSMHPGMPLALVGFSFGAFVQSRVARRLADLGEPARHVVLAGLPAGEVEGQRRYEPEGGLSGVLIVHGENDDRVALGALLDWARPLSQPIMVVPGADHFFTGRLPVLRSLVLSHLART</sequence>
<dbReference type="InterPro" id="IPR029058">
    <property type="entry name" value="AB_hydrolase_fold"/>
</dbReference>
<dbReference type="RefSeq" id="WP_340345249.1">
    <property type="nucleotide sequence ID" value="NZ_JBBKZT010000013.1"/>
</dbReference>
<dbReference type="InterPro" id="IPR000073">
    <property type="entry name" value="AB_hydrolase_1"/>
</dbReference>
<comment type="caution">
    <text evidence="2">The sequence shown here is derived from an EMBL/GenBank/DDBJ whole genome shotgun (WGS) entry which is preliminary data.</text>
</comment>
<dbReference type="PANTHER" id="PTHR42103:SF2">
    <property type="entry name" value="AB HYDROLASE-1 DOMAIN-CONTAINING PROTEIN"/>
    <property type="match status" value="1"/>
</dbReference>
<dbReference type="Proteomes" id="UP001385892">
    <property type="component" value="Unassembled WGS sequence"/>
</dbReference>
<dbReference type="GO" id="GO:0016787">
    <property type="term" value="F:hydrolase activity"/>
    <property type="evidence" value="ECO:0007669"/>
    <property type="project" value="UniProtKB-KW"/>
</dbReference>
<name>A0ABU8WTI6_9BURK</name>
<gene>
    <name evidence="2" type="ORF">WKW82_25590</name>
</gene>
<protein>
    <submittedName>
        <fullName evidence="2">Alpha/beta fold hydrolase</fullName>
    </submittedName>
</protein>
<evidence type="ECO:0000259" key="1">
    <source>
        <dbReference type="Pfam" id="PF00561"/>
    </source>
</evidence>
<feature type="domain" description="AB hydrolase-1" evidence="1">
    <location>
        <begin position="47"/>
        <end position="183"/>
    </location>
</feature>
<accession>A0ABU8WTI6</accession>
<dbReference type="Gene3D" id="3.40.50.1820">
    <property type="entry name" value="alpha/beta hydrolase"/>
    <property type="match status" value="1"/>
</dbReference>
<evidence type="ECO:0000313" key="3">
    <source>
        <dbReference type="Proteomes" id="UP001385892"/>
    </source>
</evidence>